<organism evidence="9 10">
    <name type="scientific">Thermoanaerobacterium xylanolyticum (strain ATCC 49914 / DSM 7097 / LX-11)</name>
    <dbReference type="NCBI Taxonomy" id="858215"/>
    <lineage>
        <taxon>Bacteria</taxon>
        <taxon>Bacillati</taxon>
        <taxon>Bacillota</taxon>
        <taxon>Clostridia</taxon>
        <taxon>Thermoanaerobacterales</taxon>
        <taxon>Thermoanaerobacteraceae</taxon>
        <taxon>Thermoanaerobacterium</taxon>
    </lineage>
</organism>
<evidence type="ECO:0000313" key="9">
    <source>
        <dbReference type="EMBL" id="AEF16532.1"/>
    </source>
</evidence>
<dbReference type="InterPro" id="IPR050363">
    <property type="entry name" value="MIP/Aquaporin"/>
</dbReference>
<dbReference type="HOGENOM" id="CLU_020019_9_2_9"/>
<dbReference type="SUPFAM" id="SSF81338">
    <property type="entry name" value="Aquaporin-like"/>
    <property type="match status" value="1"/>
</dbReference>
<sequence>MNVSLTGKYFAEFLGTMILILFGDGVVANVVLNKTKGHNGGWIVITTGWAVGVGIPAFIFGNISGAHLNPALTIALAAFGKFPWADVPGYIVSQLLGGIAGGVLVWLLYFPHWAETDDKLGKLSIFCTTPAVRNIPANILTEVIATFILVFAVLGISSVKAVNGISPGVIFALIWGLGLSFGGPTGYAMNPARDLGPRIAHSILPIAGKGDSDWQYGLIVPIFGPIIGGLLGALVYQIFVSML</sequence>
<dbReference type="PROSITE" id="PS00221">
    <property type="entry name" value="MIP"/>
    <property type="match status" value="1"/>
</dbReference>
<evidence type="ECO:0000256" key="1">
    <source>
        <dbReference type="ARBA" id="ARBA00004141"/>
    </source>
</evidence>
<dbReference type="Gene3D" id="1.20.1080.10">
    <property type="entry name" value="Glycerol uptake facilitator protein"/>
    <property type="match status" value="1"/>
</dbReference>
<proteinExistence type="inferred from homology"/>
<accession>F6BHF1</accession>
<keyword evidence="6 8" id="KW-0472">Membrane</keyword>
<dbReference type="InterPro" id="IPR023271">
    <property type="entry name" value="Aquaporin-like"/>
</dbReference>
<evidence type="ECO:0000256" key="8">
    <source>
        <dbReference type="SAM" id="Phobius"/>
    </source>
</evidence>
<dbReference type="NCBIfam" id="TIGR00861">
    <property type="entry name" value="MIP"/>
    <property type="match status" value="1"/>
</dbReference>
<feature type="transmembrane region" description="Helical" evidence="8">
    <location>
        <begin position="139"/>
        <end position="157"/>
    </location>
</feature>
<dbReference type="GO" id="GO:0015254">
    <property type="term" value="F:glycerol channel activity"/>
    <property type="evidence" value="ECO:0007669"/>
    <property type="project" value="TreeGrafter"/>
</dbReference>
<feature type="transmembrane region" description="Helical" evidence="8">
    <location>
        <begin position="91"/>
        <end position="110"/>
    </location>
</feature>
<dbReference type="Pfam" id="PF00230">
    <property type="entry name" value="MIP"/>
    <property type="match status" value="1"/>
</dbReference>
<evidence type="ECO:0000256" key="5">
    <source>
        <dbReference type="ARBA" id="ARBA00022989"/>
    </source>
</evidence>
<dbReference type="AlphaFoldDB" id="F6BHF1"/>
<feature type="transmembrane region" description="Helical" evidence="8">
    <location>
        <begin position="39"/>
        <end position="60"/>
    </location>
</feature>
<dbReference type="PRINTS" id="PR00783">
    <property type="entry name" value="MINTRINSICP"/>
</dbReference>
<evidence type="ECO:0000256" key="7">
    <source>
        <dbReference type="RuleBase" id="RU000477"/>
    </source>
</evidence>
<dbReference type="PANTHER" id="PTHR43829:SF9">
    <property type="entry name" value="AQUAPORIN-9"/>
    <property type="match status" value="1"/>
</dbReference>
<reference evidence="9" key="1">
    <citation type="submission" date="2011-05" db="EMBL/GenBank/DDBJ databases">
        <title>Complete sequence of Thermoanaerobacterium xylanolyticum LX-11.</title>
        <authorList>
            <consortium name="US DOE Joint Genome Institute"/>
            <person name="Lucas S."/>
            <person name="Han J."/>
            <person name="Lapidus A."/>
            <person name="Cheng J.-F."/>
            <person name="Goodwin L."/>
            <person name="Pitluck S."/>
            <person name="Peters L."/>
            <person name="Mikhailova N."/>
            <person name="Lu M."/>
            <person name="Han C."/>
            <person name="Tapia R."/>
            <person name="Land M."/>
            <person name="Hauser L."/>
            <person name="Kyrpides N."/>
            <person name="Ivanova N."/>
            <person name="Pagani I."/>
            <person name="Hemme C."/>
            <person name="Woyke T."/>
        </authorList>
    </citation>
    <scope>NUCLEOTIDE SEQUENCE</scope>
    <source>
        <strain evidence="9">LX-11</strain>
    </source>
</reference>
<keyword evidence="10" id="KW-1185">Reference proteome</keyword>
<keyword evidence="5 8" id="KW-1133">Transmembrane helix</keyword>
<dbReference type="KEGG" id="txy:Thexy_0480"/>
<dbReference type="eggNOG" id="COG0580">
    <property type="taxonomic scope" value="Bacteria"/>
</dbReference>
<evidence type="ECO:0000313" key="10">
    <source>
        <dbReference type="Proteomes" id="UP000007239"/>
    </source>
</evidence>
<dbReference type="RefSeq" id="WP_013787283.1">
    <property type="nucleotide sequence ID" value="NC_015555.1"/>
</dbReference>
<comment type="subcellular location">
    <subcellularLocation>
        <location evidence="1">Membrane</location>
        <topology evidence="1">Multi-pass membrane protein</topology>
    </subcellularLocation>
</comment>
<feature type="transmembrane region" description="Helical" evidence="8">
    <location>
        <begin position="218"/>
        <end position="239"/>
    </location>
</feature>
<comment type="similarity">
    <text evidence="2 7">Belongs to the MIP/aquaporin (TC 1.A.8) family.</text>
</comment>
<dbReference type="InterPro" id="IPR022357">
    <property type="entry name" value="MIP_CS"/>
</dbReference>
<dbReference type="STRING" id="858215.Thexy_0480"/>
<dbReference type="Proteomes" id="UP000007239">
    <property type="component" value="Chromosome"/>
</dbReference>
<gene>
    <name evidence="9" type="ordered locus">Thexy_0480</name>
</gene>
<keyword evidence="3 7" id="KW-0813">Transport</keyword>
<keyword evidence="4 7" id="KW-0812">Transmembrane</keyword>
<dbReference type="PANTHER" id="PTHR43829">
    <property type="entry name" value="AQUAPORIN OR AQUAGLYCEROPORIN RELATED"/>
    <property type="match status" value="1"/>
</dbReference>
<dbReference type="EMBL" id="CP002739">
    <property type="protein sequence ID" value="AEF16532.1"/>
    <property type="molecule type" value="Genomic_DNA"/>
</dbReference>
<evidence type="ECO:0000256" key="3">
    <source>
        <dbReference type="ARBA" id="ARBA00022448"/>
    </source>
</evidence>
<feature type="transmembrane region" description="Helical" evidence="8">
    <location>
        <begin position="13"/>
        <end position="32"/>
    </location>
</feature>
<evidence type="ECO:0000256" key="4">
    <source>
        <dbReference type="ARBA" id="ARBA00022692"/>
    </source>
</evidence>
<evidence type="ECO:0000256" key="2">
    <source>
        <dbReference type="ARBA" id="ARBA00006175"/>
    </source>
</evidence>
<protein>
    <submittedName>
        <fullName evidence="9">MIP family channel protein</fullName>
    </submittedName>
</protein>
<feature type="transmembrane region" description="Helical" evidence="8">
    <location>
        <begin position="169"/>
        <end position="189"/>
    </location>
</feature>
<dbReference type="InterPro" id="IPR000425">
    <property type="entry name" value="MIP"/>
</dbReference>
<name>F6BHF1_THEXL</name>
<dbReference type="GO" id="GO:0005886">
    <property type="term" value="C:plasma membrane"/>
    <property type="evidence" value="ECO:0007669"/>
    <property type="project" value="TreeGrafter"/>
</dbReference>
<evidence type="ECO:0000256" key="6">
    <source>
        <dbReference type="ARBA" id="ARBA00023136"/>
    </source>
</evidence>